<reference evidence="2 3" key="1">
    <citation type="submission" date="2019-05" db="EMBL/GenBank/DDBJ databases">
        <title>Dyadobacter AR-3-8 sp. nov., isolated from arctic soil.</title>
        <authorList>
            <person name="Chaudhary D.K."/>
        </authorList>
    </citation>
    <scope>NUCLEOTIDE SEQUENCE [LARGE SCALE GENOMIC DNA]</scope>
    <source>
        <strain evidence="2 3">AR-3-8</strain>
    </source>
</reference>
<dbReference type="AlphaFoldDB" id="A0A4U6DFH1"/>
<dbReference type="EMBL" id="SZVO01000002">
    <property type="protein sequence ID" value="TKT93314.1"/>
    <property type="molecule type" value="Genomic_DNA"/>
</dbReference>
<comment type="caution">
    <text evidence="2">The sequence shown here is derived from an EMBL/GenBank/DDBJ whole genome shotgun (WGS) entry which is preliminary data.</text>
</comment>
<dbReference type="Pfam" id="PF02223">
    <property type="entry name" value="Thymidylate_kin"/>
    <property type="match status" value="1"/>
</dbReference>
<gene>
    <name evidence="2" type="ORF">FDK13_05535</name>
</gene>
<evidence type="ECO:0000313" key="3">
    <source>
        <dbReference type="Proteomes" id="UP000304900"/>
    </source>
</evidence>
<evidence type="ECO:0000259" key="1">
    <source>
        <dbReference type="Pfam" id="PF02223"/>
    </source>
</evidence>
<dbReference type="Gene3D" id="3.40.50.300">
    <property type="entry name" value="P-loop containing nucleotide triphosphate hydrolases"/>
    <property type="match status" value="1"/>
</dbReference>
<dbReference type="InterPro" id="IPR027417">
    <property type="entry name" value="P-loop_NTPase"/>
</dbReference>
<organism evidence="2 3">
    <name type="scientific">Dyadobacter frigoris</name>
    <dbReference type="NCBI Taxonomy" id="2576211"/>
    <lineage>
        <taxon>Bacteria</taxon>
        <taxon>Pseudomonadati</taxon>
        <taxon>Bacteroidota</taxon>
        <taxon>Cytophagia</taxon>
        <taxon>Cytophagales</taxon>
        <taxon>Spirosomataceae</taxon>
        <taxon>Dyadobacter</taxon>
    </lineage>
</organism>
<dbReference type="InterPro" id="IPR039430">
    <property type="entry name" value="Thymidylate_kin-like_dom"/>
</dbReference>
<evidence type="ECO:0000313" key="2">
    <source>
        <dbReference type="EMBL" id="TKT93314.1"/>
    </source>
</evidence>
<dbReference type="SUPFAM" id="SSF52540">
    <property type="entry name" value="P-loop containing nucleoside triphosphate hydrolases"/>
    <property type="match status" value="1"/>
</dbReference>
<protein>
    <recommendedName>
        <fullName evidence="1">Thymidylate kinase-like domain-containing protein</fullName>
    </recommendedName>
</protein>
<accession>A0A4U6DFH1</accession>
<dbReference type="RefSeq" id="WP_137338990.1">
    <property type="nucleotide sequence ID" value="NZ_SZVO01000002.1"/>
</dbReference>
<dbReference type="Proteomes" id="UP000304900">
    <property type="component" value="Unassembled WGS sequence"/>
</dbReference>
<keyword evidence="3" id="KW-1185">Reference proteome</keyword>
<name>A0A4U6DFH1_9BACT</name>
<feature type="domain" description="Thymidylate kinase-like" evidence="1">
    <location>
        <begin position="5"/>
        <end position="171"/>
    </location>
</feature>
<dbReference type="OrthoDB" id="9774907at2"/>
<proteinExistence type="predicted"/>
<sequence length="195" mass="21667">MFVSIEGIDGVGKSTSAALLAETSNFIKIPKRSNNYINIIDKAKAHGVNETTLFFLYLSGAVEQSILIHEHLKNGQDVVVARWTATQAASHHFHSKIKSQDPLEIDYKFLNIIKPDISFLLLLNDTVRSERMRNRGEIVGNDLKSLATEAQNLFLEVIRKVNPGIIEIDTSLIAPSQVVKIMQSHIGAYKSSHGM</sequence>